<evidence type="ECO:0000313" key="2">
    <source>
        <dbReference type="EMBL" id="PNC19822.1"/>
    </source>
</evidence>
<dbReference type="InterPro" id="IPR037185">
    <property type="entry name" value="EmrE-like"/>
</dbReference>
<comment type="caution">
    <text evidence="2">The sequence shown here is derived from an EMBL/GenBank/DDBJ whole genome shotgun (WGS) entry which is preliminary data.</text>
</comment>
<dbReference type="AlphaFoldDB" id="A0A2N8HGF3"/>
<keyword evidence="1" id="KW-0472">Membrane</keyword>
<name>A0A2N8HGF3_9BACT</name>
<dbReference type="Proteomes" id="UP000236000">
    <property type="component" value="Unassembled WGS sequence"/>
</dbReference>
<dbReference type="SUPFAM" id="SSF103481">
    <property type="entry name" value="Multidrug resistance efflux transporter EmrE"/>
    <property type="match status" value="1"/>
</dbReference>
<evidence type="ECO:0000313" key="3">
    <source>
        <dbReference type="Proteomes" id="UP000236000"/>
    </source>
</evidence>
<dbReference type="OrthoDB" id="2873177at2"/>
<feature type="transmembrane region" description="Helical" evidence="1">
    <location>
        <begin position="65"/>
        <end position="83"/>
    </location>
</feature>
<feature type="transmembrane region" description="Helical" evidence="1">
    <location>
        <begin position="6"/>
        <end position="24"/>
    </location>
</feature>
<dbReference type="RefSeq" id="WP_102712057.1">
    <property type="nucleotide sequence ID" value="NZ_CABMLK010000002.1"/>
</dbReference>
<gene>
    <name evidence="2" type="ORF">CXU22_02075</name>
</gene>
<organism evidence="2 3">
    <name type="scientific">Akkermansia muciniphila</name>
    <dbReference type="NCBI Taxonomy" id="239935"/>
    <lineage>
        <taxon>Bacteria</taxon>
        <taxon>Pseudomonadati</taxon>
        <taxon>Verrucomicrobiota</taxon>
        <taxon>Verrucomicrobiia</taxon>
        <taxon>Verrucomicrobiales</taxon>
        <taxon>Akkermansiaceae</taxon>
        <taxon>Akkermansia</taxon>
    </lineage>
</organism>
<accession>A0A2N8HGF3</accession>
<keyword evidence="1" id="KW-1133">Transmembrane helix</keyword>
<proteinExistence type="predicted"/>
<feature type="transmembrane region" description="Helical" evidence="1">
    <location>
        <begin position="36"/>
        <end position="59"/>
    </location>
</feature>
<feature type="transmembrane region" description="Helical" evidence="1">
    <location>
        <begin position="95"/>
        <end position="112"/>
    </location>
</feature>
<reference evidence="2 3" key="1">
    <citation type="journal article" date="2017" name="BMC Genomics">
        <title>Genome sequencing of 39 Akkermansia muciniphila isolates reveals its population structure, genomic and functional diverisity, and global distribution in mammalian gut microbiotas.</title>
        <authorList>
            <person name="Guo X."/>
            <person name="Li S."/>
            <person name="Zhang J."/>
            <person name="Wu F."/>
            <person name="Li X."/>
            <person name="Wu D."/>
            <person name="Zhang M."/>
            <person name="Ou Z."/>
            <person name="Jie Z."/>
            <person name="Yan Q."/>
            <person name="Li P."/>
            <person name="Yi J."/>
            <person name="Peng Y."/>
        </authorList>
    </citation>
    <scope>NUCLEOTIDE SEQUENCE [LARGE SCALE GENOMIC DNA]</scope>
    <source>
        <strain evidence="2 3">GP24</strain>
    </source>
</reference>
<sequence>MNEEFYIGLNLFSVFLASCTQVILKKSAMNERLTGISYFVNPATVTAYSIFLGCCLLTFYCLSHLPMITVNVLECSAYVYILFFDRIFFGKPITLRKIGGNLMIIAGIIICLNR</sequence>
<evidence type="ECO:0000256" key="1">
    <source>
        <dbReference type="SAM" id="Phobius"/>
    </source>
</evidence>
<dbReference type="EMBL" id="PJKA01000003">
    <property type="protein sequence ID" value="PNC19822.1"/>
    <property type="molecule type" value="Genomic_DNA"/>
</dbReference>
<keyword evidence="1" id="KW-0812">Transmembrane</keyword>
<protein>
    <submittedName>
        <fullName evidence="2">Multidrug ABC transporter</fullName>
    </submittedName>
</protein>
<dbReference type="Gene3D" id="1.10.3730.20">
    <property type="match status" value="1"/>
</dbReference>